<feature type="compositionally biased region" description="Low complexity" evidence="6">
    <location>
        <begin position="133"/>
        <end position="144"/>
    </location>
</feature>
<feature type="compositionally biased region" description="Gly residues" evidence="6">
    <location>
        <begin position="44"/>
        <end position="54"/>
    </location>
</feature>
<dbReference type="PANTHER" id="PTHR13000:SF0">
    <property type="entry name" value="NUCLEOPORIN P54"/>
    <property type="match status" value="1"/>
</dbReference>
<protein>
    <recommendedName>
        <fullName evidence="7">Nucleoporin Nup54 alpha-helical domain-containing protein</fullName>
    </recommendedName>
</protein>
<dbReference type="Gene3D" id="1.20.5.490">
    <property type="entry name" value="Single helix bin"/>
    <property type="match status" value="1"/>
</dbReference>
<dbReference type="GeneID" id="28894650"/>
<keyword evidence="9" id="KW-1185">Reference proteome</keyword>
<accession>A0A165AKE4</accession>
<dbReference type="OrthoDB" id="6162375at2759"/>
<reference evidence="8 9" key="1">
    <citation type="journal article" date="2016" name="Fungal Biol.">
        <title>The genome of Xylona heveae provides a window into fungal endophytism.</title>
        <authorList>
            <person name="Gazis R."/>
            <person name="Kuo A."/>
            <person name="Riley R."/>
            <person name="LaButti K."/>
            <person name="Lipzen A."/>
            <person name="Lin J."/>
            <person name="Amirebrahimi M."/>
            <person name="Hesse C.N."/>
            <person name="Spatafora J.W."/>
            <person name="Henrissat B."/>
            <person name="Hainaut M."/>
            <person name="Grigoriev I.V."/>
            <person name="Hibbett D.S."/>
        </authorList>
    </citation>
    <scope>NUCLEOTIDE SEQUENCE [LARGE SCALE GENOMIC DNA]</scope>
    <source>
        <strain evidence="8 9">TC161</strain>
    </source>
</reference>
<evidence type="ECO:0000256" key="4">
    <source>
        <dbReference type="ARBA" id="ARBA00023242"/>
    </source>
</evidence>
<evidence type="ECO:0000313" key="9">
    <source>
        <dbReference type="Proteomes" id="UP000076632"/>
    </source>
</evidence>
<feature type="compositionally biased region" description="Polar residues" evidence="6">
    <location>
        <begin position="122"/>
        <end position="132"/>
    </location>
</feature>
<dbReference type="GO" id="GO:0044613">
    <property type="term" value="C:nuclear pore central transport channel"/>
    <property type="evidence" value="ECO:0007669"/>
    <property type="project" value="TreeGrafter"/>
</dbReference>
<dbReference type="RefSeq" id="XP_018186184.1">
    <property type="nucleotide sequence ID" value="XM_018329513.1"/>
</dbReference>
<proteinExistence type="predicted"/>
<dbReference type="InterPro" id="IPR025574">
    <property type="entry name" value="Nucleoporin_FG_rpt"/>
</dbReference>
<feature type="coiled-coil region" evidence="5">
    <location>
        <begin position="382"/>
        <end position="409"/>
    </location>
</feature>
<dbReference type="GO" id="GO:0036228">
    <property type="term" value="P:protein localization to nuclear inner membrane"/>
    <property type="evidence" value="ECO:0007669"/>
    <property type="project" value="TreeGrafter"/>
</dbReference>
<feature type="compositionally biased region" description="Polar residues" evidence="6">
    <location>
        <begin position="59"/>
        <end position="69"/>
    </location>
</feature>
<dbReference type="Gene3D" id="1.20.5.3600">
    <property type="match status" value="1"/>
</dbReference>
<evidence type="ECO:0000256" key="3">
    <source>
        <dbReference type="ARBA" id="ARBA00023132"/>
    </source>
</evidence>
<dbReference type="AlphaFoldDB" id="A0A165AKE4"/>
<dbReference type="Proteomes" id="UP000076632">
    <property type="component" value="Unassembled WGS sequence"/>
</dbReference>
<dbReference type="EMBL" id="KV407462">
    <property type="protein sequence ID" value="KZF20629.1"/>
    <property type="molecule type" value="Genomic_DNA"/>
</dbReference>
<evidence type="ECO:0000256" key="2">
    <source>
        <dbReference type="ARBA" id="ARBA00022448"/>
    </source>
</evidence>
<dbReference type="GO" id="GO:0006607">
    <property type="term" value="P:NLS-bearing protein import into nucleus"/>
    <property type="evidence" value="ECO:0007669"/>
    <property type="project" value="TreeGrafter"/>
</dbReference>
<evidence type="ECO:0000313" key="8">
    <source>
        <dbReference type="EMBL" id="KZF20629.1"/>
    </source>
</evidence>
<name>A0A165AKE4_XYLHT</name>
<evidence type="ECO:0000256" key="1">
    <source>
        <dbReference type="ARBA" id="ARBA00004567"/>
    </source>
</evidence>
<organism evidence="8 9">
    <name type="scientific">Xylona heveae (strain CBS 132557 / TC161)</name>
    <dbReference type="NCBI Taxonomy" id="1328760"/>
    <lineage>
        <taxon>Eukaryota</taxon>
        <taxon>Fungi</taxon>
        <taxon>Dikarya</taxon>
        <taxon>Ascomycota</taxon>
        <taxon>Pezizomycotina</taxon>
        <taxon>Xylonomycetes</taxon>
        <taxon>Xylonales</taxon>
        <taxon>Xylonaceae</taxon>
        <taxon>Xylona</taxon>
    </lineage>
</organism>
<evidence type="ECO:0000259" key="7">
    <source>
        <dbReference type="Pfam" id="PF13874"/>
    </source>
</evidence>
<comment type="subcellular location">
    <subcellularLocation>
        <location evidence="1">Nucleus</location>
        <location evidence="1">Nuclear pore complex</location>
    </subcellularLocation>
</comment>
<keyword evidence="3" id="KW-0509">mRNA transport</keyword>
<dbReference type="InterPro" id="IPR024864">
    <property type="entry name" value="Nup54/Nup57/Nup44"/>
</dbReference>
<dbReference type="GO" id="GO:0017056">
    <property type="term" value="F:structural constituent of nuclear pore"/>
    <property type="evidence" value="ECO:0007669"/>
    <property type="project" value="TreeGrafter"/>
</dbReference>
<feature type="domain" description="Nucleoporin Nup54 alpha-helical" evidence="7">
    <location>
        <begin position="209"/>
        <end position="346"/>
    </location>
</feature>
<evidence type="ECO:0000256" key="5">
    <source>
        <dbReference type="SAM" id="Coils"/>
    </source>
</evidence>
<keyword evidence="3" id="KW-0906">Nuclear pore complex</keyword>
<keyword evidence="2" id="KW-0813">Transport</keyword>
<dbReference type="InParanoid" id="A0A165AKE4"/>
<dbReference type="PANTHER" id="PTHR13000">
    <property type="entry name" value="NUCLEOPORIN P54"/>
    <property type="match status" value="1"/>
</dbReference>
<keyword evidence="5" id="KW-0175">Coiled coil</keyword>
<dbReference type="Pfam" id="PF13634">
    <property type="entry name" value="Nucleoporin_FG"/>
    <property type="match status" value="1"/>
</dbReference>
<feature type="region of interest" description="Disordered" evidence="6">
    <location>
        <begin position="1"/>
        <end position="165"/>
    </location>
</feature>
<keyword evidence="3" id="KW-0653">Protein transport</keyword>
<dbReference type="STRING" id="1328760.A0A165AKE4"/>
<keyword evidence="3" id="KW-0811">Translocation</keyword>
<dbReference type="Pfam" id="PF18570">
    <property type="entry name" value="Nup54_57_C"/>
    <property type="match status" value="1"/>
</dbReference>
<dbReference type="OMA" id="MMQTRLH"/>
<sequence>MSLFGGSAFGGAGQNQQQSGGGQFGGLGQQSQQNKPLFGSSTTGTGGGGGGGLFGSSTAQNQPQQQTSGGLFGQSRPAGTSLFGGAQQQPQQQQQQQQQTGGLFGSSVGQPSATHAIWDQGKPSTSLFGSTLQPAQQQAQAPQPGLFGQTTVNTSSLWQPGSDVAPRQKTIPEQMQLIAEKWDPNSANCAFQHYFYNKVPAEQAPYYRPPPDEDEKKWEEALSKKPIPNTIPVLGKGFQLLGRRLEVQVAHVNVLQTRLHEINNTLTSMLQNLDLVISIRTMDAKRRHVSLSHRCLSLATKVQVLRNRGYAMDAVEEDLRKKLLTLERGVFDPALVGRGEEIWARMVGVRERARVLQEELDKAGRSAANGTGQGDSVDEEVVKKATKILQDYAAQLAHLDKELTQIQSDFTIWEKSTFVPNDSKKQ</sequence>
<dbReference type="GO" id="GO:0006999">
    <property type="term" value="P:nuclear pore organization"/>
    <property type="evidence" value="ECO:0007669"/>
    <property type="project" value="TreeGrafter"/>
</dbReference>
<feature type="compositionally biased region" description="Gly residues" evidence="6">
    <location>
        <begin position="7"/>
        <end position="28"/>
    </location>
</feature>
<evidence type="ECO:0000256" key="6">
    <source>
        <dbReference type="SAM" id="MobiDB-lite"/>
    </source>
</evidence>
<feature type="compositionally biased region" description="Low complexity" evidence="6">
    <location>
        <begin position="29"/>
        <end position="43"/>
    </location>
</feature>
<gene>
    <name evidence="8" type="ORF">L228DRAFT_175679</name>
</gene>
<dbReference type="FunCoup" id="A0A165AKE4">
    <property type="interactions" value="203"/>
</dbReference>
<feature type="compositionally biased region" description="Low complexity" evidence="6">
    <location>
        <begin position="87"/>
        <end position="99"/>
    </location>
</feature>
<dbReference type="InterPro" id="IPR025712">
    <property type="entry name" value="Nup54_alpha-helical_dom"/>
</dbReference>
<feature type="compositionally biased region" description="Polar residues" evidence="6">
    <location>
        <begin position="148"/>
        <end position="159"/>
    </location>
</feature>
<dbReference type="Pfam" id="PF13874">
    <property type="entry name" value="Nup54"/>
    <property type="match status" value="1"/>
</dbReference>
<keyword evidence="4" id="KW-0539">Nucleus</keyword>